<dbReference type="PROSITE" id="PS50156">
    <property type="entry name" value="SSD"/>
    <property type="match status" value="1"/>
</dbReference>
<dbReference type="GO" id="GO:0015485">
    <property type="term" value="F:cholesterol binding"/>
    <property type="evidence" value="ECO:0007669"/>
    <property type="project" value="TreeGrafter"/>
</dbReference>
<protein>
    <recommendedName>
        <fullName evidence="2">SSD domain-containing protein</fullName>
    </recommendedName>
</protein>
<dbReference type="PANTHER" id="PTHR45727">
    <property type="entry name" value="NPC INTRACELLULAR CHOLESTEROL TRANSPORTER 1"/>
    <property type="match status" value="1"/>
</dbReference>
<evidence type="ECO:0000259" key="2">
    <source>
        <dbReference type="PROSITE" id="PS50156"/>
    </source>
</evidence>
<feature type="transmembrane region" description="Helical" evidence="1">
    <location>
        <begin position="527"/>
        <end position="550"/>
    </location>
</feature>
<keyword evidence="1" id="KW-1133">Transmembrane helix</keyword>
<evidence type="ECO:0000313" key="4">
    <source>
        <dbReference type="Proteomes" id="UP001432322"/>
    </source>
</evidence>
<feature type="non-terminal residue" evidence="3">
    <location>
        <position position="1"/>
    </location>
</feature>
<proteinExistence type="predicted"/>
<name>A0AAV5WKW6_9BILA</name>
<dbReference type="Gene3D" id="1.20.1640.10">
    <property type="entry name" value="Multidrug efflux transporter AcrB transmembrane domain"/>
    <property type="match status" value="2"/>
</dbReference>
<feature type="transmembrane region" description="Helical" evidence="1">
    <location>
        <begin position="450"/>
        <end position="475"/>
    </location>
</feature>
<dbReference type="GO" id="GO:0005886">
    <property type="term" value="C:plasma membrane"/>
    <property type="evidence" value="ECO:0007669"/>
    <property type="project" value="TreeGrafter"/>
</dbReference>
<keyword evidence="4" id="KW-1185">Reference proteome</keyword>
<sequence>IRREVLTETCQRVLPSMFCTAFTECVSFLSLGLSSAPVLKVFSFYASAGVIANFFFALLIFIPVFFFAMKYSTAPRGVCSPVDCIPSGKSGIRRTTRRKFDQIRSSRGWMPHLLEKYYAPIIFTKKGRYLTILLQFILIAIAIVFIPQLPIGLDEKMSVPIDSYVYKFMAELPFTLSVSMPVHFVVHAKNGATLNVHDKNLMDLFCTHRGCNERSLGNLIDEAVKVTKTDLISQPAMNWLDDYTKFRAISSSGRSCCLFNRKEGRYCTYEEHSHRRDGNFANVSTNERHLQPYRDMVKDLGQFKCAMPTLDCGMNGGMAHNEALNIDEYGQVKAFYLRSFHRTFSNSSDFIDGLRLSRLICDEFRKVLDVNGYKDIEVFPYSFYYVYYDQYLFIAFSTTSQLALSAGIAFIGLTMTTVSPTTALIVAVNTLSATLLLVGYMVMMGIELNALTIVNLAMSLGIDLEFFAHLCFAYANSGRANRIGRATDALVNVGSTVFSGIVFTKFIGLLVLYNAQSQIFKTYYFDFYLGLIPIGTLHGFLFLPVMLTFWGPDTYLRRYVEQ</sequence>
<feature type="transmembrane region" description="Helical" evidence="1">
    <location>
        <begin position="495"/>
        <end position="515"/>
    </location>
</feature>
<dbReference type="SUPFAM" id="SSF82866">
    <property type="entry name" value="Multidrug efflux transporter AcrB transmembrane domain"/>
    <property type="match status" value="2"/>
</dbReference>
<gene>
    <name evidence="3" type="ORF">PFISCL1PPCAC_23582</name>
</gene>
<dbReference type="GO" id="GO:0042632">
    <property type="term" value="P:cholesterol homeostasis"/>
    <property type="evidence" value="ECO:0007669"/>
    <property type="project" value="TreeGrafter"/>
</dbReference>
<feature type="transmembrane region" description="Helical" evidence="1">
    <location>
        <begin position="423"/>
        <end position="443"/>
    </location>
</feature>
<evidence type="ECO:0000313" key="3">
    <source>
        <dbReference type="EMBL" id="GMT32285.1"/>
    </source>
</evidence>
<dbReference type="AlphaFoldDB" id="A0AAV5WKW6"/>
<dbReference type="EMBL" id="BTSY01000006">
    <property type="protein sequence ID" value="GMT32285.1"/>
    <property type="molecule type" value="Genomic_DNA"/>
</dbReference>
<feature type="non-terminal residue" evidence="3">
    <location>
        <position position="562"/>
    </location>
</feature>
<dbReference type="GO" id="GO:0015918">
    <property type="term" value="P:sterol transport"/>
    <property type="evidence" value="ECO:0007669"/>
    <property type="project" value="TreeGrafter"/>
</dbReference>
<feature type="domain" description="SSD" evidence="2">
    <location>
        <begin position="1"/>
        <end position="67"/>
    </location>
</feature>
<feature type="transmembrane region" description="Helical" evidence="1">
    <location>
        <begin position="129"/>
        <end position="148"/>
    </location>
</feature>
<reference evidence="3" key="1">
    <citation type="submission" date="2023-10" db="EMBL/GenBank/DDBJ databases">
        <title>Genome assembly of Pristionchus species.</title>
        <authorList>
            <person name="Yoshida K."/>
            <person name="Sommer R.J."/>
        </authorList>
    </citation>
    <scope>NUCLEOTIDE SEQUENCE</scope>
    <source>
        <strain evidence="3">RS5133</strain>
    </source>
</reference>
<dbReference type="Pfam" id="PF12349">
    <property type="entry name" value="Sterol-sensing"/>
    <property type="match status" value="1"/>
</dbReference>
<feature type="transmembrane region" description="Helical" evidence="1">
    <location>
        <begin position="391"/>
        <end position="411"/>
    </location>
</feature>
<dbReference type="PANTHER" id="PTHR45727:SF2">
    <property type="entry name" value="NPC INTRACELLULAR CHOLESTEROL TRANSPORTER 1"/>
    <property type="match status" value="1"/>
</dbReference>
<organism evidence="3 4">
    <name type="scientific">Pristionchus fissidentatus</name>
    <dbReference type="NCBI Taxonomy" id="1538716"/>
    <lineage>
        <taxon>Eukaryota</taxon>
        <taxon>Metazoa</taxon>
        <taxon>Ecdysozoa</taxon>
        <taxon>Nematoda</taxon>
        <taxon>Chromadorea</taxon>
        <taxon>Rhabditida</taxon>
        <taxon>Rhabditina</taxon>
        <taxon>Diplogasteromorpha</taxon>
        <taxon>Diplogasteroidea</taxon>
        <taxon>Neodiplogasteridae</taxon>
        <taxon>Pristionchus</taxon>
    </lineage>
</organism>
<dbReference type="GO" id="GO:0030299">
    <property type="term" value="P:intestinal cholesterol absorption"/>
    <property type="evidence" value="ECO:0007669"/>
    <property type="project" value="TreeGrafter"/>
</dbReference>
<keyword evidence="1" id="KW-0472">Membrane</keyword>
<comment type="caution">
    <text evidence="3">The sequence shown here is derived from an EMBL/GenBank/DDBJ whole genome shotgun (WGS) entry which is preliminary data.</text>
</comment>
<dbReference type="Proteomes" id="UP001432322">
    <property type="component" value="Unassembled WGS sequence"/>
</dbReference>
<dbReference type="InterPro" id="IPR053958">
    <property type="entry name" value="HMGCR/SNAP/NPC1-like_SSD"/>
</dbReference>
<evidence type="ECO:0000256" key="1">
    <source>
        <dbReference type="SAM" id="Phobius"/>
    </source>
</evidence>
<dbReference type="InterPro" id="IPR000731">
    <property type="entry name" value="SSD"/>
</dbReference>
<accession>A0AAV5WKW6</accession>
<feature type="transmembrane region" description="Helical" evidence="1">
    <location>
        <begin position="12"/>
        <end position="32"/>
    </location>
</feature>
<feature type="transmembrane region" description="Helical" evidence="1">
    <location>
        <begin position="44"/>
        <end position="68"/>
    </location>
</feature>
<keyword evidence="1" id="KW-0812">Transmembrane</keyword>